<proteinExistence type="inferred from homology"/>
<evidence type="ECO:0000313" key="4">
    <source>
        <dbReference type="Proteomes" id="UP000030013"/>
    </source>
</evidence>
<name>A0A0A0JXW2_9MICO</name>
<keyword evidence="4" id="KW-1185">Reference proteome</keyword>
<dbReference type="RefSeq" id="WP_035936063.1">
    <property type="nucleotide sequence ID" value="NZ_AVPL01000016.1"/>
</dbReference>
<dbReference type="STRING" id="1385519.N801_06910"/>
<accession>A0A0A0JXW2</accession>
<organism evidence="3 4">
    <name type="scientific">Knoellia aerolata DSM 18566</name>
    <dbReference type="NCBI Taxonomy" id="1385519"/>
    <lineage>
        <taxon>Bacteria</taxon>
        <taxon>Bacillati</taxon>
        <taxon>Actinomycetota</taxon>
        <taxon>Actinomycetes</taxon>
        <taxon>Micrococcales</taxon>
        <taxon>Intrasporangiaceae</taxon>
        <taxon>Knoellia</taxon>
    </lineage>
</organism>
<comment type="similarity">
    <text evidence="1">Belongs to the YciI family.</text>
</comment>
<dbReference type="PANTHER" id="PTHR35174">
    <property type="entry name" value="BLL7171 PROTEIN-RELATED"/>
    <property type="match status" value="1"/>
</dbReference>
<dbReference type="Pfam" id="PF03795">
    <property type="entry name" value="YCII"/>
    <property type="match status" value="1"/>
</dbReference>
<comment type="caution">
    <text evidence="3">The sequence shown here is derived from an EMBL/GenBank/DDBJ whole genome shotgun (WGS) entry which is preliminary data.</text>
</comment>
<dbReference type="Proteomes" id="UP000030013">
    <property type="component" value="Unassembled WGS sequence"/>
</dbReference>
<reference evidence="3 4" key="1">
    <citation type="submission" date="2013-08" db="EMBL/GenBank/DDBJ databases">
        <title>The genome sequence of Knoellia aerolata.</title>
        <authorList>
            <person name="Zhu W."/>
            <person name="Wang G."/>
        </authorList>
    </citation>
    <scope>NUCLEOTIDE SEQUENCE [LARGE SCALE GENOMIC DNA]</scope>
    <source>
        <strain evidence="3 4">DSM 18566</strain>
    </source>
</reference>
<dbReference type="InterPro" id="IPR011008">
    <property type="entry name" value="Dimeric_a/b-barrel"/>
</dbReference>
<evidence type="ECO:0000259" key="2">
    <source>
        <dbReference type="Pfam" id="PF03795"/>
    </source>
</evidence>
<dbReference type="AlphaFoldDB" id="A0A0A0JXW2"/>
<gene>
    <name evidence="3" type="ORF">N801_06910</name>
</gene>
<dbReference type="OrthoDB" id="668782at2"/>
<dbReference type="SUPFAM" id="SSF54909">
    <property type="entry name" value="Dimeric alpha+beta barrel"/>
    <property type="match status" value="1"/>
</dbReference>
<dbReference type="PANTHER" id="PTHR35174:SF3">
    <property type="entry name" value="BLL7171 PROTEIN"/>
    <property type="match status" value="1"/>
</dbReference>
<dbReference type="Gene3D" id="3.30.70.1060">
    <property type="entry name" value="Dimeric alpha+beta barrel"/>
    <property type="match status" value="1"/>
</dbReference>
<dbReference type="InterPro" id="IPR005545">
    <property type="entry name" value="YCII"/>
</dbReference>
<sequence length="129" mass="14198">MSQRYVILLPGDETAWEEAPQEHRDAVYARHDEFGRRLRAGGHPVVGGAELTHSRETKLVRADADGRVLVSDGPFAETTEQLTGYYEVETDDLDGLLQLVGLVAGPDHDRAGMGAVEVRRVATEEDREA</sequence>
<evidence type="ECO:0000313" key="3">
    <source>
        <dbReference type="EMBL" id="KGN41534.1"/>
    </source>
</evidence>
<dbReference type="EMBL" id="AVPL01000016">
    <property type="protein sequence ID" value="KGN41534.1"/>
    <property type="molecule type" value="Genomic_DNA"/>
</dbReference>
<dbReference type="eggNOG" id="COG3795">
    <property type="taxonomic scope" value="Bacteria"/>
</dbReference>
<evidence type="ECO:0000256" key="1">
    <source>
        <dbReference type="ARBA" id="ARBA00007689"/>
    </source>
</evidence>
<feature type="domain" description="YCII-related" evidence="2">
    <location>
        <begin position="4"/>
        <end position="100"/>
    </location>
</feature>
<protein>
    <recommendedName>
        <fullName evidence="2">YCII-related domain-containing protein</fullName>
    </recommendedName>
</protein>